<reference evidence="12 13" key="1">
    <citation type="journal article" date="2020" name="Nat. Food">
        <title>A phased Vanilla planifolia genome enables genetic improvement of flavour and production.</title>
        <authorList>
            <person name="Hasing T."/>
            <person name="Tang H."/>
            <person name="Brym M."/>
            <person name="Khazi F."/>
            <person name="Huang T."/>
            <person name="Chambers A.H."/>
        </authorList>
    </citation>
    <scope>NUCLEOTIDE SEQUENCE [LARGE SCALE GENOMIC DNA]</scope>
    <source>
        <tissue evidence="12">Leaf</tissue>
    </source>
</reference>
<name>A0A835UF75_VANPL</name>
<dbReference type="PANTHER" id="PTHR32080:SF27">
    <property type="entry name" value="OS01G0548750 PROTEIN"/>
    <property type="match status" value="1"/>
</dbReference>
<feature type="region of interest" description="Disordered" evidence="9">
    <location>
        <begin position="61"/>
        <end position="88"/>
    </location>
</feature>
<evidence type="ECO:0000256" key="8">
    <source>
        <dbReference type="ARBA" id="ARBA00038393"/>
    </source>
</evidence>
<organism evidence="12 13">
    <name type="scientific">Vanilla planifolia</name>
    <name type="common">Vanilla</name>
    <dbReference type="NCBI Taxonomy" id="51239"/>
    <lineage>
        <taxon>Eukaryota</taxon>
        <taxon>Viridiplantae</taxon>
        <taxon>Streptophyta</taxon>
        <taxon>Embryophyta</taxon>
        <taxon>Tracheophyta</taxon>
        <taxon>Spermatophyta</taxon>
        <taxon>Magnoliopsida</taxon>
        <taxon>Liliopsida</taxon>
        <taxon>Asparagales</taxon>
        <taxon>Orchidaceae</taxon>
        <taxon>Vanilloideae</taxon>
        <taxon>Vanilleae</taxon>
        <taxon>Vanilla</taxon>
    </lineage>
</organism>
<dbReference type="EMBL" id="JADCNM010000012">
    <property type="protein sequence ID" value="KAG0459083.1"/>
    <property type="molecule type" value="Genomic_DNA"/>
</dbReference>
<evidence type="ECO:0000256" key="10">
    <source>
        <dbReference type="SAM" id="SignalP"/>
    </source>
</evidence>
<sequence>MLALCPTLLLAMRNQSSSLVVFLAASASGGEQASSPTENAFPHHQITIPCGRSLSFPIDCSRRPPNQPPQHSRFLPLTPAASSTQSGRSAPAAPVYALVFCRGYLSRDDCLACLDSATVRLRACGAGTGGRVIYDGCNVRYESARFFDQGTLLGILPSARKVPRRRRGLLPRRTGC</sequence>
<dbReference type="PROSITE" id="PS51473">
    <property type="entry name" value="GNK2"/>
    <property type="match status" value="1"/>
</dbReference>
<evidence type="ECO:0000256" key="4">
    <source>
        <dbReference type="ARBA" id="ARBA00022737"/>
    </source>
</evidence>
<evidence type="ECO:0000259" key="11">
    <source>
        <dbReference type="PROSITE" id="PS51473"/>
    </source>
</evidence>
<accession>A0A835UF75</accession>
<feature type="domain" description="Gnk2-homologous" evidence="11">
    <location>
        <begin position="42"/>
        <end position="146"/>
    </location>
</feature>
<proteinExistence type="inferred from homology"/>
<dbReference type="InterPro" id="IPR002902">
    <property type="entry name" value="GNK2"/>
</dbReference>
<evidence type="ECO:0000256" key="7">
    <source>
        <dbReference type="ARBA" id="ARBA00024184"/>
    </source>
</evidence>
<evidence type="ECO:0000256" key="6">
    <source>
        <dbReference type="ARBA" id="ARBA00023157"/>
    </source>
</evidence>
<dbReference type="AlphaFoldDB" id="A0A835UF75"/>
<evidence type="ECO:0000256" key="2">
    <source>
        <dbReference type="ARBA" id="ARBA00022581"/>
    </source>
</evidence>
<evidence type="ECO:0000256" key="1">
    <source>
        <dbReference type="ARBA" id="ARBA00004251"/>
    </source>
</evidence>
<dbReference type="GO" id="GO:0005886">
    <property type="term" value="C:plasma membrane"/>
    <property type="evidence" value="ECO:0007669"/>
    <property type="project" value="UniProtKB-SubCell"/>
</dbReference>
<dbReference type="InterPro" id="IPR051378">
    <property type="entry name" value="Cell2Cell_Antifungal"/>
</dbReference>
<dbReference type="Pfam" id="PF01657">
    <property type="entry name" value="Stress-antifung"/>
    <property type="match status" value="1"/>
</dbReference>
<dbReference type="InterPro" id="IPR038408">
    <property type="entry name" value="GNK2_sf"/>
</dbReference>
<keyword evidence="2" id="KW-0945">Host-virus interaction</keyword>
<feature type="chain" id="PRO_5032381741" description="Gnk2-homologous domain-containing protein" evidence="10">
    <location>
        <begin position="19"/>
        <end position="176"/>
    </location>
</feature>
<evidence type="ECO:0000256" key="5">
    <source>
        <dbReference type="ARBA" id="ARBA00022949"/>
    </source>
</evidence>
<dbReference type="Gene3D" id="3.30.430.20">
    <property type="entry name" value="Gnk2 domain, C-X8-C-X2-C motif"/>
    <property type="match status" value="1"/>
</dbReference>
<evidence type="ECO:0000313" key="12">
    <source>
        <dbReference type="EMBL" id="KAG0459083.1"/>
    </source>
</evidence>
<protein>
    <recommendedName>
        <fullName evidence="11">Gnk2-homologous domain-containing protein</fullName>
    </recommendedName>
</protein>
<gene>
    <name evidence="12" type="ORF">HPP92_022211</name>
</gene>
<comment type="similarity">
    <text evidence="8">Belongs to the cysteine-rich repeat secretory protein family. Plasmodesmata-located proteins (PDLD) subfamily.</text>
</comment>
<feature type="signal peptide" evidence="10">
    <location>
        <begin position="1"/>
        <end position="18"/>
    </location>
</feature>
<evidence type="ECO:0000256" key="9">
    <source>
        <dbReference type="SAM" id="MobiDB-lite"/>
    </source>
</evidence>
<dbReference type="CDD" id="cd23509">
    <property type="entry name" value="Gnk2-like"/>
    <property type="match status" value="1"/>
</dbReference>
<evidence type="ECO:0000313" key="13">
    <source>
        <dbReference type="Proteomes" id="UP000639772"/>
    </source>
</evidence>
<comment type="caution">
    <text evidence="12">The sequence shown here is derived from an EMBL/GenBank/DDBJ whole genome shotgun (WGS) entry which is preliminary data.</text>
</comment>
<keyword evidence="3 10" id="KW-0732">Signal</keyword>
<dbReference type="GO" id="GO:0009506">
    <property type="term" value="C:plasmodesma"/>
    <property type="evidence" value="ECO:0007669"/>
    <property type="project" value="UniProtKB-SubCell"/>
</dbReference>
<dbReference type="PANTHER" id="PTHR32080">
    <property type="entry name" value="ANTIFUNGAL PROTEIN GINKBILOBIN-2-LIKE"/>
    <property type="match status" value="1"/>
</dbReference>
<dbReference type="OrthoDB" id="4062651at2759"/>
<evidence type="ECO:0000256" key="3">
    <source>
        <dbReference type="ARBA" id="ARBA00022729"/>
    </source>
</evidence>
<keyword evidence="6" id="KW-1015">Disulfide bond</keyword>
<keyword evidence="5" id="KW-0965">Cell junction</keyword>
<dbReference type="Proteomes" id="UP000639772">
    <property type="component" value="Chromosome 12"/>
</dbReference>
<comment type="subcellular location">
    <subcellularLocation>
        <location evidence="7">Cell junction</location>
        <location evidence="7">Plasmodesma</location>
    </subcellularLocation>
    <subcellularLocation>
        <location evidence="1">Cell membrane</location>
        <topology evidence="1">Single-pass type I membrane protein</topology>
    </subcellularLocation>
</comment>
<keyword evidence="4" id="KW-0677">Repeat</keyword>